<dbReference type="InterPro" id="IPR050097">
    <property type="entry name" value="Ferredoxin-NADP_redctase_2"/>
</dbReference>
<dbReference type="AlphaFoldDB" id="A0A7S0MM64"/>
<dbReference type="InterPro" id="IPR008255">
    <property type="entry name" value="Pyr_nucl-diS_OxRdtase_2_AS"/>
</dbReference>
<evidence type="ECO:0000259" key="8">
    <source>
        <dbReference type="Pfam" id="PF00085"/>
    </source>
</evidence>
<evidence type="ECO:0000256" key="6">
    <source>
        <dbReference type="ARBA" id="ARBA00023284"/>
    </source>
</evidence>
<dbReference type="SUPFAM" id="SSF52833">
    <property type="entry name" value="Thioredoxin-like"/>
    <property type="match status" value="1"/>
</dbReference>
<organism evidence="10">
    <name type="scientific">Cryptomonas curvata</name>
    <dbReference type="NCBI Taxonomy" id="233186"/>
    <lineage>
        <taxon>Eukaryota</taxon>
        <taxon>Cryptophyceae</taxon>
        <taxon>Cryptomonadales</taxon>
        <taxon>Cryptomonadaceae</taxon>
        <taxon>Cryptomonas</taxon>
    </lineage>
</organism>
<dbReference type="InterPro" id="IPR023753">
    <property type="entry name" value="FAD/NAD-binding_dom"/>
</dbReference>
<feature type="region of interest" description="Disordered" evidence="7">
    <location>
        <begin position="181"/>
        <end position="210"/>
    </location>
</feature>
<evidence type="ECO:0000256" key="2">
    <source>
        <dbReference type="ARBA" id="ARBA00022630"/>
    </source>
</evidence>
<feature type="region of interest" description="Disordered" evidence="7">
    <location>
        <begin position="130"/>
        <end position="166"/>
    </location>
</feature>
<dbReference type="InterPro" id="IPR036249">
    <property type="entry name" value="Thioredoxin-like_sf"/>
</dbReference>
<feature type="domain" description="FAD/NAD(P)-binding" evidence="9">
    <location>
        <begin position="493"/>
        <end position="578"/>
    </location>
</feature>
<keyword evidence="5" id="KW-1015">Disulfide bond</keyword>
<dbReference type="Pfam" id="PF00085">
    <property type="entry name" value="Thioredoxin"/>
    <property type="match status" value="1"/>
</dbReference>
<dbReference type="PRINTS" id="PR00368">
    <property type="entry name" value="FADPNR"/>
</dbReference>
<reference evidence="10" key="1">
    <citation type="submission" date="2021-01" db="EMBL/GenBank/DDBJ databases">
        <authorList>
            <person name="Corre E."/>
            <person name="Pelletier E."/>
            <person name="Niang G."/>
            <person name="Scheremetjew M."/>
            <person name="Finn R."/>
            <person name="Kale V."/>
            <person name="Holt S."/>
            <person name="Cochrane G."/>
            <person name="Meng A."/>
            <person name="Brown T."/>
            <person name="Cohen L."/>
        </authorList>
    </citation>
    <scope>NUCLEOTIDE SEQUENCE</scope>
    <source>
        <strain evidence="10">CCAP979/52</strain>
    </source>
</reference>
<feature type="domain" description="Thioredoxin" evidence="8">
    <location>
        <begin position="1"/>
        <end position="66"/>
    </location>
</feature>
<evidence type="ECO:0000256" key="5">
    <source>
        <dbReference type="ARBA" id="ARBA00023157"/>
    </source>
</evidence>
<feature type="compositionally biased region" description="Basic residues" evidence="7">
    <location>
        <begin position="130"/>
        <end position="140"/>
    </location>
</feature>
<dbReference type="CDD" id="cd02947">
    <property type="entry name" value="TRX_family"/>
    <property type="match status" value="1"/>
</dbReference>
<sequence>MIAPYFKQMAEQYKDRAVFAKVDINANYQTASEQMIRSMPTFQLYLFGKKRDQFSGADTNRLSTMLQALMTESQTKNVEITHEALKAFYQDNAPDKLAELDDKKLTDILDKAGKGGGPGHYGLVQALKKKYNGKSPKTRPRAIATKVEGQKTPPPSSKAKAESTKPNLQLATLQELQAEIEKRRDEEEEKRAEAATDDDEATGSFPIYDPKNRTDEIEQIVIIGSGPAGLSAAIYSSRAGLKPVVVAPAMGGQLQGKGVGVENFPGVNESTGPNLVHLMQLQAARFGAVFEQDMVVEVDIRARPFTVKTNETTIRTNSLILSTGADSRWLGVPGEWEHRGGGVSSCATCDGFLFADQDVVVIGGGDTAMEDALVLARTSRSVVVIHRRDKFRASKVLAERVLSHSKIKVRWDSEVVSFQGKKVRVLSNGLQVQLNSDGTLLEEDYTKLRVKEITKRLDQAGVSYSGIKDKEELVKILRSAVATSVAESTADSAEQAVLSSVRVRNAKTKEEEDIACAAAFVAIGHDPNTKFVKDQLEMDSNGYLVTKPGTTRTSVEGVFAAGDVADHVYRQAITSAGTGAMAALDAERWLSEQGFCSKSA</sequence>
<evidence type="ECO:0000313" key="10">
    <source>
        <dbReference type="EMBL" id="CAD8645652.1"/>
    </source>
</evidence>
<keyword evidence="2" id="KW-0285">Flavoprotein</keyword>
<comment type="similarity">
    <text evidence="1">Belongs to the class-II pyridine nucleotide-disulfide oxidoreductase family.</text>
</comment>
<dbReference type="PROSITE" id="PS00573">
    <property type="entry name" value="PYRIDINE_REDOX_2"/>
    <property type="match status" value="1"/>
</dbReference>
<proteinExistence type="inferred from homology"/>
<dbReference type="Gene3D" id="3.50.50.60">
    <property type="entry name" value="FAD/NAD(P)-binding domain"/>
    <property type="match status" value="3"/>
</dbReference>
<feature type="compositionally biased region" description="Basic and acidic residues" evidence="7">
    <location>
        <begin position="181"/>
        <end position="194"/>
    </location>
</feature>
<gene>
    <name evidence="10" type="ORF">CCUR1050_LOCUS23337</name>
</gene>
<evidence type="ECO:0000256" key="3">
    <source>
        <dbReference type="ARBA" id="ARBA00022827"/>
    </source>
</evidence>
<evidence type="ECO:0000256" key="4">
    <source>
        <dbReference type="ARBA" id="ARBA00023002"/>
    </source>
</evidence>
<dbReference type="Gene3D" id="3.40.30.10">
    <property type="entry name" value="Glutaredoxin"/>
    <property type="match status" value="1"/>
</dbReference>
<dbReference type="InterPro" id="IPR036188">
    <property type="entry name" value="FAD/NAD-bd_sf"/>
</dbReference>
<name>A0A7S0MM64_9CRYP</name>
<dbReference type="GO" id="GO:0097237">
    <property type="term" value="P:cellular response to toxic substance"/>
    <property type="evidence" value="ECO:0007669"/>
    <property type="project" value="UniProtKB-ARBA"/>
</dbReference>
<evidence type="ECO:0000256" key="7">
    <source>
        <dbReference type="SAM" id="MobiDB-lite"/>
    </source>
</evidence>
<keyword evidence="4" id="KW-0560">Oxidoreductase</keyword>
<feature type="domain" description="FAD/NAD(P)-binding" evidence="9">
    <location>
        <begin position="219"/>
        <end position="433"/>
    </location>
</feature>
<keyword evidence="6" id="KW-0676">Redox-active center</keyword>
<evidence type="ECO:0000256" key="1">
    <source>
        <dbReference type="ARBA" id="ARBA00009333"/>
    </source>
</evidence>
<dbReference type="SUPFAM" id="SSF51905">
    <property type="entry name" value="FAD/NAD(P)-binding domain"/>
    <property type="match status" value="1"/>
</dbReference>
<protein>
    <recommendedName>
        <fullName evidence="11">Thioredoxin reductase</fullName>
    </recommendedName>
</protein>
<dbReference type="Pfam" id="PF07992">
    <property type="entry name" value="Pyr_redox_2"/>
    <property type="match status" value="2"/>
</dbReference>
<evidence type="ECO:0008006" key="11">
    <source>
        <dbReference type="Google" id="ProtNLM"/>
    </source>
</evidence>
<keyword evidence="3" id="KW-0274">FAD</keyword>
<dbReference type="EMBL" id="HBEZ01042403">
    <property type="protein sequence ID" value="CAD8645652.1"/>
    <property type="molecule type" value="Transcribed_RNA"/>
</dbReference>
<dbReference type="PANTHER" id="PTHR48105">
    <property type="entry name" value="THIOREDOXIN REDUCTASE 1-RELATED-RELATED"/>
    <property type="match status" value="1"/>
</dbReference>
<dbReference type="GO" id="GO:0016668">
    <property type="term" value="F:oxidoreductase activity, acting on a sulfur group of donors, NAD(P) as acceptor"/>
    <property type="evidence" value="ECO:0007669"/>
    <property type="project" value="UniProtKB-ARBA"/>
</dbReference>
<accession>A0A7S0MM64</accession>
<dbReference type="InterPro" id="IPR013766">
    <property type="entry name" value="Thioredoxin_domain"/>
</dbReference>
<dbReference type="PRINTS" id="PR00469">
    <property type="entry name" value="PNDRDTASEII"/>
</dbReference>
<evidence type="ECO:0000259" key="9">
    <source>
        <dbReference type="Pfam" id="PF07992"/>
    </source>
</evidence>